<feature type="transmembrane region" description="Helical" evidence="4">
    <location>
        <begin position="53"/>
        <end position="71"/>
    </location>
</feature>
<evidence type="ECO:0000313" key="5">
    <source>
        <dbReference type="EMBL" id="VAW49691.1"/>
    </source>
</evidence>
<keyword evidence="2" id="KW-0808">Transferase</keyword>
<dbReference type="GO" id="GO:0005739">
    <property type="term" value="C:mitochondrion"/>
    <property type="evidence" value="ECO:0007669"/>
    <property type="project" value="TreeGrafter"/>
</dbReference>
<evidence type="ECO:0000256" key="1">
    <source>
        <dbReference type="ARBA" id="ARBA00022603"/>
    </source>
</evidence>
<keyword evidence="3" id="KW-0949">S-adenosyl-L-methionine</keyword>
<gene>
    <name evidence="5" type="ORF">MNBD_GAMMA03-2182</name>
</gene>
<organism evidence="5">
    <name type="scientific">hydrothermal vent metagenome</name>
    <dbReference type="NCBI Taxonomy" id="652676"/>
    <lineage>
        <taxon>unclassified sequences</taxon>
        <taxon>metagenomes</taxon>
        <taxon>ecological metagenomes</taxon>
    </lineage>
</organism>
<keyword evidence="1" id="KW-0489">Methyltransferase</keyword>
<feature type="transmembrane region" description="Helical" evidence="4">
    <location>
        <begin position="21"/>
        <end position="47"/>
    </location>
</feature>
<dbReference type="GO" id="GO:0032259">
    <property type="term" value="P:methylation"/>
    <property type="evidence" value="ECO:0007669"/>
    <property type="project" value="UniProtKB-KW"/>
</dbReference>
<keyword evidence="4" id="KW-0472">Membrane</keyword>
<dbReference type="EMBL" id="UOFC01000298">
    <property type="protein sequence ID" value="VAW49691.1"/>
    <property type="molecule type" value="Genomic_DNA"/>
</dbReference>
<dbReference type="GO" id="GO:1905706">
    <property type="term" value="P:regulation of mitochondrial ATP synthesis coupled proton transport"/>
    <property type="evidence" value="ECO:0007669"/>
    <property type="project" value="TreeGrafter"/>
</dbReference>
<evidence type="ECO:0000256" key="2">
    <source>
        <dbReference type="ARBA" id="ARBA00022679"/>
    </source>
</evidence>
<reference evidence="5" key="1">
    <citation type="submission" date="2018-06" db="EMBL/GenBank/DDBJ databases">
        <authorList>
            <person name="Zhirakovskaya E."/>
        </authorList>
    </citation>
    <scope>NUCLEOTIDE SEQUENCE</scope>
</reference>
<dbReference type="SUPFAM" id="SSF53335">
    <property type="entry name" value="S-adenosyl-L-methionine-dependent methyltransferases"/>
    <property type="match status" value="1"/>
</dbReference>
<sequence>MVRNFYDMVQRVTLFLSKYPKIVLALVIQFLALGILALGVSVAPYFFPPPYSYEILVFIQALLAVLISRWIGLPRWWLLIQFLLPIGLYIGIAIEFNPLWALLLFGVLWLLFRNAITERVPLYLTNQTTRQALKKAAKELSHTQPKIHFMDLGCGFGGNVVFMSQQRCVVQSHGVETAFIPYGFSKLYSRIGGGRIFAQDIWKTDLSDYHLVYAFLSPEPMPRLWQKVVKEMPKGSVFISNSFAVPDATPTDIWQLPDARETILYIYQR</sequence>
<dbReference type="InterPro" id="IPR029063">
    <property type="entry name" value="SAM-dependent_MTases_sf"/>
</dbReference>
<dbReference type="InterPro" id="IPR026170">
    <property type="entry name" value="FAM173A/B"/>
</dbReference>
<name>A0A3B0W338_9ZZZZ</name>
<dbReference type="AlphaFoldDB" id="A0A3B0W338"/>
<evidence type="ECO:0000256" key="3">
    <source>
        <dbReference type="ARBA" id="ARBA00022691"/>
    </source>
</evidence>
<dbReference type="PANTHER" id="PTHR13610">
    <property type="entry name" value="METHYLTRANSFERASE DOMAIN-CONTAINING PROTEIN"/>
    <property type="match status" value="1"/>
</dbReference>
<keyword evidence="4" id="KW-0812">Transmembrane</keyword>
<proteinExistence type="predicted"/>
<accession>A0A3B0W338</accession>
<dbReference type="GO" id="GO:0016279">
    <property type="term" value="F:protein-lysine N-methyltransferase activity"/>
    <property type="evidence" value="ECO:0007669"/>
    <property type="project" value="InterPro"/>
</dbReference>
<keyword evidence="4" id="KW-1133">Transmembrane helix</keyword>
<protein>
    <submittedName>
        <fullName evidence="5">COGs COG0500</fullName>
    </submittedName>
</protein>
<dbReference type="PANTHER" id="PTHR13610:SF9">
    <property type="entry name" value="FI06469P"/>
    <property type="match status" value="1"/>
</dbReference>
<evidence type="ECO:0000256" key="4">
    <source>
        <dbReference type="SAM" id="Phobius"/>
    </source>
</evidence>
<dbReference type="Gene3D" id="3.40.50.150">
    <property type="entry name" value="Vaccinia Virus protein VP39"/>
    <property type="match status" value="1"/>
</dbReference>